<comment type="caution">
    <text evidence="2">The sequence shown here is derived from an EMBL/GenBank/DDBJ whole genome shotgun (WGS) entry which is preliminary data.</text>
</comment>
<sequence length="367" mass="42343">MSLDISKSAVHMNKNTRLKKDKHDDENLDDVDYELVEKFSQNYVPTKGEKITFLILGILALCGFKSIIASEFAFYPPHIIGYTVDEDKFMYGSNHFLQGSMNKIMEDHGFGINYSKLTKGKDEIAAILLYKKPLDLNKQLILFSHGNGIDLGYSFHTHLNLLTQTDANVMAYDYSGYGYSNKKPSEKKIYKNIKMVYDYLTNELEVNPMNIILYGHSIGSCACSYLMTLKNVKVGGCILQSPLASGIKLIFPFQKKYIPWLDVFKNYEKLKKASVAPFYIMHGKKDEDVPYHHSIILLNSLKENFENKRKNKKNKANSSIQNIDNTSLIKFWGVANSDHNNMELMNYDSFYRRFREFLLHCRHYNSA</sequence>
<evidence type="ECO:0000313" key="2">
    <source>
        <dbReference type="EMBL" id="GAW80972.1"/>
    </source>
</evidence>
<dbReference type="OrthoDB" id="446723at2759"/>
<dbReference type="RefSeq" id="XP_028543561.1">
    <property type="nucleotide sequence ID" value="XM_028687760.1"/>
</dbReference>
<evidence type="ECO:0000259" key="1">
    <source>
        <dbReference type="Pfam" id="PF12146"/>
    </source>
</evidence>
<dbReference type="Proteomes" id="UP000195521">
    <property type="component" value="Unassembled WGS sequence"/>
</dbReference>
<dbReference type="Gene3D" id="3.40.50.1820">
    <property type="entry name" value="alpha/beta hydrolase"/>
    <property type="match status" value="1"/>
</dbReference>
<protein>
    <recommendedName>
        <fullName evidence="1">Serine aminopeptidase S33 domain-containing protein</fullName>
    </recommendedName>
</protein>
<keyword evidence="3" id="KW-1185">Reference proteome</keyword>
<reference evidence="3" key="1">
    <citation type="submission" date="2017-04" db="EMBL/GenBank/DDBJ databases">
        <title>Plasmodium gonderi genome.</title>
        <authorList>
            <person name="Arisue N."/>
            <person name="Honma H."/>
            <person name="Kawai S."/>
            <person name="Tougan T."/>
            <person name="Tanabe K."/>
            <person name="Horii T."/>
        </authorList>
    </citation>
    <scope>NUCLEOTIDE SEQUENCE [LARGE SCALE GENOMIC DNA]</scope>
    <source>
        <strain evidence="3">ATCC 30045</strain>
    </source>
</reference>
<organism evidence="2 3">
    <name type="scientific">Plasmodium gonderi</name>
    <dbReference type="NCBI Taxonomy" id="77519"/>
    <lineage>
        <taxon>Eukaryota</taxon>
        <taxon>Sar</taxon>
        <taxon>Alveolata</taxon>
        <taxon>Apicomplexa</taxon>
        <taxon>Aconoidasida</taxon>
        <taxon>Haemosporida</taxon>
        <taxon>Plasmodiidae</taxon>
        <taxon>Plasmodium</taxon>
        <taxon>Plasmodium (Plasmodium)</taxon>
    </lineage>
</organism>
<dbReference type="AlphaFoldDB" id="A0A1Y1JJJ7"/>
<dbReference type="InterPro" id="IPR029058">
    <property type="entry name" value="AB_hydrolase_fold"/>
</dbReference>
<evidence type="ECO:0000313" key="3">
    <source>
        <dbReference type="Proteomes" id="UP000195521"/>
    </source>
</evidence>
<dbReference type="GeneID" id="39747690"/>
<dbReference type="PANTHER" id="PTHR12277:SF81">
    <property type="entry name" value="PROTEIN ABHD13"/>
    <property type="match status" value="1"/>
</dbReference>
<dbReference type="Pfam" id="PF12146">
    <property type="entry name" value="Hydrolase_4"/>
    <property type="match status" value="1"/>
</dbReference>
<dbReference type="EMBL" id="BDQF01000010">
    <property type="protein sequence ID" value="GAW80972.1"/>
    <property type="molecule type" value="Genomic_DNA"/>
</dbReference>
<dbReference type="InterPro" id="IPR022742">
    <property type="entry name" value="Hydrolase_4"/>
</dbReference>
<name>A0A1Y1JJJ7_PLAGO</name>
<proteinExistence type="predicted"/>
<feature type="domain" description="Serine aminopeptidase S33" evidence="1">
    <location>
        <begin position="138"/>
        <end position="261"/>
    </location>
</feature>
<gene>
    <name evidence="2" type="ORF">PGO_091720</name>
</gene>
<dbReference type="OMA" id="GNNTDMG"/>
<dbReference type="SUPFAM" id="SSF53474">
    <property type="entry name" value="alpha/beta-Hydrolases"/>
    <property type="match status" value="1"/>
</dbReference>
<dbReference type="PANTHER" id="PTHR12277">
    <property type="entry name" value="ALPHA/BETA HYDROLASE DOMAIN-CONTAINING PROTEIN"/>
    <property type="match status" value="1"/>
</dbReference>
<accession>A0A1Y1JJJ7</accession>